<feature type="chain" id="PRO_5017032907" evidence="1">
    <location>
        <begin position="24"/>
        <end position="203"/>
    </location>
</feature>
<organism evidence="2 3">
    <name type="scientific">Roseiarcus fermentans</name>
    <dbReference type="NCBI Taxonomy" id="1473586"/>
    <lineage>
        <taxon>Bacteria</taxon>
        <taxon>Pseudomonadati</taxon>
        <taxon>Pseudomonadota</taxon>
        <taxon>Alphaproteobacteria</taxon>
        <taxon>Hyphomicrobiales</taxon>
        <taxon>Roseiarcaceae</taxon>
        <taxon>Roseiarcus</taxon>
    </lineage>
</organism>
<evidence type="ECO:0000313" key="2">
    <source>
        <dbReference type="EMBL" id="RBP14303.1"/>
    </source>
</evidence>
<protein>
    <submittedName>
        <fullName evidence="2">Lipid A 3-O-deacylase PagL</fullName>
    </submittedName>
</protein>
<sequence>MASRLRMTLGLVGAALLAGGAQAADVGDPQPAPAGPAVFSPVDEIRAGVFAHNWIHDENAPVDLSVEALSSPLSLPGYASPWVAGNPWVSWFFAPRLNLGAMVNTGGKDSYAFAGFAWRIPIYNKFFFEGELGGAVNNAPHWNEPGRVDMGCNATFRESGGFGYQFDANWDLIASVEHVSHASFCGRTNPGLTQVGVRIGYKF</sequence>
<dbReference type="OrthoDB" id="8112769at2"/>
<name>A0A366FI03_9HYPH</name>
<dbReference type="InterPro" id="IPR018550">
    <property type="entry name" value="Lipid-A_deacylase-rel"/>
</dbReference>
<dbReference type="Gene3D" id="2.40.160.20">
    <property type="match status" value="1"/>
</dbReference>
<keyword evidence="1" id="KW-0732">Signal</keyword>
<evidence type="ECO:0000313" key="3">
    <source>
        <dbReference type="Proteomes" id="UP000253529"/>
    </source>
</evidence>
<evidence type="ECO:0000256" key="1">
    <source>
        <dbReference type="SAM" id="SignalP"/>
    </source>
</evidence>
<gene>
    <name evidence="2" type="ORF">DFR50_10956</name>
</gene>
<reference evidence="2 3" key="1">
    <citation type="submission" date="2018-06" db="EMBL/GenBank/DDBJ databases">
        <title>Genomic Encyclopedia of Type Strains, Phase IV (KMG-IV): sequencing the most valuable type-strain genomes for metagenomic binning, comparative biology and taxonomic classification.</title>
        <authorList>
            <person name="Goeker M."/>
        </authorList>
    </citation>
    <scope>NUCLEOTIDE SEQUENCE [LARGE SCALE GENOMIC DNA]</scope>
    <source>
        <strain evidence="2 3">DSM 24875</strain>
    </source>
</reference>
<dbReference type="Proteomes" id="UP000253529">
    <property type="component" value="Unassembled WGS sequence"/>
</dbReference>
<comment type="caution">
    <text evidence="2">The sequence shown here is derived from an EMBL/GenBank/DDBJ whole genome shotgun (WGS) entry which is preliminary data.</text>
</comment>
<feature type="signal peptide" evidence="1">
    <location>
        <begin position="1"/>
        <end position="23"/>
    </location>
</feature>
<dbReference type="RefSeq" id="WP_147262713.1">
    <property type="nucleotide sequence ID" value="NZ_QNRK01000009.1"/>
</dbReference>
<keyword evidence="3" id="KW-1185">Reference proteome</keyword>
<dbReference type="EMBL" id="QNRK01000009">
    <property type="protein sequence ID" value="RBP14303.1"/>
    <property type="molecule type" value="Genomic_DNA"/>
</dbReference>
<accession>A0A366FI03</accession>
<dbReference type="Pfam" id="PF09411">
    <property type="entry name" value="PagL"/>
    <property type="match status" value="1"/>
</dbReference>
<dbReference type="AlphaFoldDB" id="A0A366FI03"/>
<proteinExistence type="predicted"/>